<dbReference type="PANTHER" id="PTHR43249:SF1">
    <property type="entry name" value="D-GLUCOSIDE 3-DEHYDROGENASE"/>
    <property type="match status" value="1"/>
</dbReference>
<dbReference type="SUPFAM" id="SSF51735">
    <property type="entry name" value="NAD(P)-binding Rossmann-fold domains"/>
    <property type="match status" value="1"/>
</dbReference>
<dbReference type="InterPro" id="IPR036291">
    <property type="entry name" value="NAD(P)-bd_dom_sf"/>
</dbReference>
<dbReference type="InterPro" id="IPR000683">
    <property type="entry name" value="Gfo/Idh/MocA-like_OxRdtase_N"/>
</dbReference>
<dbReference type="Pfam" id="PF01408">
    <property type="entry name" value="GFO_IDH_MocA"/>
    <property type="match status" value="1"/>
</dbReference>
<dbReference type="Gene3D" id="3.40.50.720">
    <property type="entry name" value="NAD(P)-binding Rossmann-like Domain"/>
    <property type="match status" value="1"/>
</dbReference>
<feature type="domain" description="GFO/IDH/MocA-like oxidoreductase" evidence="2">
    <location>
        <begin position="123"/>
        <end position="247"/>
    </location>
</feature>
<evidence type="ECO:0000259" key="2">
    <source>
        <dbReference type="Pfam" id="PF22725"/>
    </source>
</evidence>
<gene>
    <name evidence="3" type="ORF">EGI89_09250</name>
</gene>
<reference evidence="3 4" key="1">
    <citation type="submission" date="2018-10" db="EMBL/GenBank/DDBJ databases">
        <title>Transmission dynamics of multidrug resistant bacteria on intensive care unit surfaces.</title>
        <authorList>
            <person name="D'Souza A.W."/>
            <person name="Potter R.F."/>
            <person name="Wallace M."/>
            <person name="Shupe A."/>
            <person name="Patel S."/>
            <person name="Sun S."/>
            <person name="Gul D."/>
            <person name="Kwon J.H."/>
            <person name="Andleeb S."/>
            <person name="Burnham C.-A.D."/>
            <person name="Dantas G."/>
        </authorList>
    </citation>
    <scope>NUCLEOTIDE SEQUENCE [LARGE SCALE GENOMIC DNA]</scope>
    <source>
        <strain evidence="3 4">WF_348</strain>
    </source>
</reference>
<protein>
    <submittedName>
        <fullName evidence="3">Gfo/Idh/MocA family oxidoreductase</fullName>
    </submittedName>
</protein>
<dbReference type="GO" id="GO:0000166">
    <property type="term" value="F:nucleotide binding"/>
    <property type="evidence" value="ECO:0007669"/>
    <property type="project" value="InterPro"/>
</dbReference>
<name>A0A427BNB9_9FLAO</name>
<organism evidence="3 4">
    <name type="scientific">Empedobacter falsenii</name>
    <dbReference type="NCBI Taxonomy" id="343874"/>
    <lineage>
        <taxon>Bacteria</taxon>
        <taxon>Pseudomonadati</taxon>
        <taxon>Bacteroidota</taxon>
        <taxon>Flavobacteriia</taxon>
        <taxon>Flavobacteriales</taxon>
        <taxon>Weeksellaceae</taxon>
        <taxon>Empedobacter</taxon>
    </lineage>
</organism>
<accession>A0A427BNB9</accession>
<dbReference type="InterPro" id="IPR055170">
    <property type="entry name" value="GFO_IDH_MocA-like_dom"/>
</dbReference>
<sequence length="334" mass="38228">MKNFSILGYGHIGRVHQQAIEETENAQLISVIDFNLPEDLPFKGYSTLESFLNEDQETDVVVIATPNGLHREHAIRCLKAGKNVLIEKPIALTVEDITEILKVADEKKLRVFTSMQLRFSPVVQYVKNLIDNNSLGKIFMVNINCYWNRNKNYYKLREWHGNQEMDGGVLFTQFSHFVDIMNFWFDEVICTNSKSFNFTHQEVTEFDDSGCVDFTADGAIGHMIYTTSVFNKNFESNITLIAEKGTIKIGDQYLNQMIYSDLKNVCCSNKISTEQKNFHPNAIAEISDALIRHNESLLDGKYAVNLVKFISDANHLATKNKQELKTENYEISHS</sequence>
<dbReference type="AlphaFoldDB" id="A0A427BNB9"/>
<dbReference type="InterPro" id="IPR052515">
    <property type="entry name" value="Gfo/Idh/MocA_Oxidoreductase"/>
</dbReference>
<evidence type="ECO:0000259" key="1">
    <source>
        <dbReference type="Pfam" id="PF01408"/>
    </source>
</evidence>
<feature type="domain" description="Gfo/Idh/MocA-like oxidoreductase N-terminal" evidence="1">
    <location>
        <begin position="3"/>
        <end position="112"/>
    </location>
</feature>
<dbReference type="EMBL" id="RHPO01000017">
    <property type="protein sequence ID" value="RRT91238.1"/>
    <property type="molecule type" value="Genomic_DNA"/>
</dbReference>
<evidence type="ECO:0000313" key="4">
    <source>
        <dbReference type="Proteomes" id="UP000267844"/>
    </source>
</evidence>
<dbReference type="PANTHER" id="PTHR43249">
    <property type="entry name" value="UDP-N-ACETYL-2-AMINO-2-DEOXY-D-GLUCURONATE OXIDASE"/>
    <property type="match status" value="1"/>
</dbReference>
<dbReference type="RefSeq" id="WP_125349978.1">
    <property type="nucleotide sequence ID" value="NZ_RHPN01000017.1"/>
</dbReference>
<proteinExistence type="predicted"/>
<dbReference type="SUPFAM" id="SSF55347">
    <property type="entry name" value="Glyceraldehyde-3-phosphate dehydrogenase-like, C-terminal domain"/>
    <property type="match status" value="1"/>
</dbReference>
<dbReference type="Gene3D" id="3.30.360.10">
    <property type="entry name" value="Dihydrodipicolinate Reductase, domain 2"/>
    <property type="match status" value="1"/>
</dbReference>
<dbReference type="Pfam" id="PF22725">
    <property type="entry name" value="GFO_IDH_MocA_C3"/>
    <property type="match status" value="1"/>
</dbReference>
<dbReference type="Proteomes" id="UP000267844">
    <property type="component" value="Unassembled WGS sequence"/>
</dbReference>
<comment type="caution">
    <text evidence="3">The sequence shown here is derived from an EMBL/GenBank/DDBJ whole genome shotgun (WGS) entry which is preliminary data.</text>
</comment>
<evidence type="ECO:0000313" key="3">
    <source>
        <dbReference type="EMBL" id="RRT91238.1"/>
    </source>
</evidence>